<reference evidence="1" key="1">
    <citation type="submission" date="2013-07" db="EMBL/GenBank/DDBJ databases">
        <title>Sub-species coevolution in mutualistic symbiosis.</title>
        <authorList>
            <person name="Murfin K."/>
            <person name="Klassen J."/>
            <person name="Lee M."/>
            <person name="Forst S."/>
            <person name="Stock P."/>
            <person name="Goodrich-Blair H."/>
        </authorList>
    </citation>
    <scope>NUCLEOTIDE SEQUENCE [LARGE SCALE GENOMIC DNA]</scope>
    <source>
        <strain evidence="1">Feltiae Moldova</strain>
    </source>
</reference>
<name>A0A077NWM0_XENBV</name>
<dbReference type="RefSeq" id="WP_038221674.1">
    <property type="nucleotide sequence ID" value="NZ_CAWLWD010000044.1"/>
</dbReference>
<dbReference type="AlphaFoldDB" id="A0A077NWM0"/>
<organism evidence="1">
    <name type="scientific">Xenorhabdus bovienii str. feltiae Moldova</name>
    <dbReference type="NCBI Taxonomy" id="1398200"/>
    <lineage>
        <taxon>Bacteria</taxon>
        <taxon>Pseudomonadati</taxon>
        <taxon>Pseudomonadota</taxon>
        <taxon>Gammaproteobacteria</taxon>
        <taxon>Enterobacterales</taxon>
        <taxon>Morganellaceae</taxon>
        <taxon>Xenorhabdus</taxon>
    </lineage>
</organism>
<accession>A0A077NWM0</accession>
<proteinExistence type="predicted"/>
<protein>
    <submittedName>
        <fullName evidence="1">Uncharacterized protein</fullName>
    </submittedName>
</protein>
<comment type="caution">
    <text evidence="1">The sequence shown here is derived from an EMBL/GenBank/DDBJ whole genome shotgun (WGS) entry which is preliminary data.</text>
</comment>
<dbReference type="HOGENOM" id="CLU_050205_0_0_6"/>
<evidence type="ECO:0000313" key="1">
    <source>
        <dbReference type="EMBL" id="CDH02823.1"/>
    </source>
</evidence>
<dbReference type="EMBL" id="CBSV010000219">
    <property type="protein sequence ID" value="CDH02823.1"/>
    <property type="molecule type" value="Genomic_DNA"/>
</dbReference>
<gene>
    <name evidence="1" type="ORF">XBFM1_480003</name>
</gene>
<dbReference type="Proteomes" id="UP000028487">
    <property type="component" value="Unassembled WGS sequence"/>
</dbReference>
<sequence length="424" mass="49882">MMEDEYQLPIFGYQHNNIELGHMWANACVGDNGFNIDNYYHGYIKASKILLESILGCKDADINPENQISIDALIYPICFNLRHAVELIVKKLSEVIINIFENRNFKYKSVAIPKINLSSHDIKKIWENIKPLAIDSDIRFNKILNKIEPFILEISRVDTTGQTFRYFLDNENNEHLKKIRIIPTILLYKNVKVLESDLSKLNDIFDDLIMEYNLGTFTKKLSRDRIEQLAKDLPLKKHWGTSLTQDIKKKLKSKYDIGSKEFSEAINIIQSHYEFSRYVGESIKLKFIEKNMLFTVLDIWAKTKRVDEFFKIKSPNVISSWEEVAEIEKIITLEFSSELYTLFCYGGELDGSECYIYRLEKRLDNYNSDKSWMIVDLQYLLGNKPDLVTKLIISLSYLNQDNLALKLKERYDRYIMHELLDYYV</sequence>